<accession>A0A261Y0I3</accession>
<keyword evidence="4" id="KW-1185">Reference proteome</keyword>
<dbReference type="Pfam" id="PF23411">
    <property type="entry name" value="Beta-prop_Vps41"/>
    <property type="match status" value="1"/>
</dbReference>
<feature type="compositionally biased region" description="Basic and acidic residues" evidence="1">
    <location>
        <begin position="33"/>
        <end position="59"/>
    </location>
</feature>
<comment type="caution">
    <text evidence="3">The sequence shown here is derived from an EMBL/GenBank/DDBJ whole genome shotgun (WGS) entry which is preliminary data.</text>
</comment>
<dbReference type="InterPro" id="IPR015943">
    <property type="entry name" value="WD40/YVTN_repeat-like_dom_sf"/>
</dbReference>
<dbReference type="GO" id="GO:0030897">
    <property type="term" value="C:HOPS complex"/>
    <property type="evidence" value="ECO:0007669"/>
    <property type="project" value="TreeGrafter"/>
</dbReference>
<proteinExistence type="predicted"/>
<dbReference type="AlphaFoldDB" id="A0A261Y0I3"/>
<dbReference type="Gene3D" id="2.130.10.10">
    <property type="entry name" value="YVTN repeat-like/Quinoprotein amine dehydrogenase"/>
    <property type="match status" value="1"/>
</dbReference>
<dbReference type="GO" id="GO:0005770">
    <property type="term" value="C:late endosome"/>
    <property type="evidence" value="ECO:0007669"/>
    <property type="project" value="TreeGrafter"/>
</dbReference>
<dbReference type="InterPro" id="IPR057780">
    <property type="entry name" value="Beta-prop_Vps41"/>
</dbReference>
<dbReference type="InterPro" id="IPR036322">
    <property type="entry name" value="WD40_repeat_dom_sf"/>
</dbReference>
<dbReference type="PANTHER" id="PTHR12616:SF1">
    <property type="entry name" value="VACUOLAR PROTEIN SORTING-ASSOCIATED PROTEIN 41 HOMOLOG"/>
    <property type="match status" value="1"/>
</dbReference>
<feature type="compositionally biased region" description="Acidic residues" evidence="1">
    <location>
        <begin position="60"/>
        <end position="80"/>
    </location>
</feature>
<name>A0A261Y0I3_9FUNG</name>
<dbReference type="GO" id="GO:0016236">
    <property type="term" value="P:macroautophagy"/>
    <property type="evidence" value="ECO:0007669"/>
    <property type="project" value="TreeGrafter"/>
</dbReference>
<evidence type="ECO:0000313" key="4">
    <source>
        <dbReference type="Proteomes" id="UP000242875"/>
    </source>
</evidence>
<evidence type="ECO:0000313" key="3">
    <source>
        <dbReference type="EMBL" id="OZJ04127.1"/>
    </source>
</evidence>
<organism evidence="3 4">
    <name type="scientific">Bifiguratus adelaidae</name>
    <dbReference type="NCBI Taxonomy" id="1938954"/>
    <lineage>
        <taxon>Eukaryota</taxon>
        <taxon>Fungi</taxon>
        <taxon>Fungi incertae sedis</taxon>
        <taxon>Mucoromycota</taxon>
        <taxon>Mucoromycotina</taxon>
        <taxon>Endogonomycetes</taxon>
        <taxon>Endogonales</taxon>
        <taxon>Endogonales incertae sedis</taxon>
        <taxon>Bifiguratus</taxon>
    </lineage>
</organism>
<dbReference type="Proteomes" id="UP000242875">
    <property type="component" value="Unassembled WGS sequence"/>
</dbReference>
<dbReference type="OrthoDB" id="244107at2759"/>
<evidence type="ECO:0000259" key="2">
    <source>
        <dbReference type="Pfam" id="PF23411"/>
    </source>
</evidence>
<dbReference type="GO" id="GO:0034058">
    <property type="term" value="P:endosomal vesicle fusion"/>
    <property type="evidence" value="ECO:0007669"/>
    <property type="project" value="TreeGrafter"/>
</dbReference>
<sequence>MPRRLGPQALEATRAQGMEKSHDKEGGLEEETREDRDAMEHHEHEEEHEGHVSGEAMHDEIEDDDDEGEDDDDEEEEEDEPQLKYQRVGSSVGDILAKDTTSAICVYKKFMVLATHWGAIHVLDFDGNTIQSFKKHHSATVNDISVDDAGEYVATASDDGK</sequence>
<dbReference type="EMBL" id="MVBO01000052">
    <property type="protein sequence ID" value="OZJ04127.1"/>
    <property type="molecule type" value="Genomic_DNA"/>
</dbReference>
<gene>
    <name evidence="3" type="ORF">BZG36_02828</name>
</gene>
<feature type="domain" description="Vps41 beta-propeller" evidence="2">
    <location>
        <begin position="83"/>
        <end position="161"/>
    </location>
</feature>
<protein>
    <recommendedName>
        <fullName evidence="2">Vps41 beta-propeller domain-containing protein</fullName>
    </recommendedName>
</protein>
<feature type="region of interest" description="Disordered" evidence="1">
    <location>
        <begin position="1"/>
        <end position="90"/>
    </location>
</feature>
<dbReference type="GO" id="GO:0006623">
    <property type="term" value="P:protein targeting to vacuole"/>
    <property type="evidence" value="ECO:0007669"/>
    <property type="project" value="InterPro"/>
</dbReference>
<dbReference type="SUPFAM" id="SSF50978">
    <property type="entry name" value="WD40 repeat-like"/>
    <property type="match status" value="1"/>
</dbReference>
<dbReference type="InterPro" id="IPR045111">
    <property type="entry name" value="Vps41/Vps8"/>
</dbReference>
<evidence type="ECO:0000256" key="1">
    <source>
        <dbReference type="SAM" id="MobiDB-lite"/>
    </source>
</evidence>
<reference evidence="3 4" key="1">
    <citation type="journal article" date="2017" name="Mycologia">
        <title>Bifiguratus adelaidae, gen. et sp. nov., a new member of Mucoromycotina in endophytic and soil-dwelling habitats.</title>
        <authorList>
            <person name="Torres-Cruz T.J."/>
            <person name="Billingsley Tobias T.L."/>
            <person name="Almatruk M."/>
            <person name="Hesse C."/>
            <person name="Kuske C.R."/>
            <person name="Desiro A."/>
            <person name="Benucci G.M."/>
            <person name="Bonito G."/>
            <person name="Stajich J.E."/>
            <person name="Dunlap C."/>
            <person name="Arnold A.E."/>
            <person name="Porras-Alfaro A."/>
        </authorList>
    </citation>
    <scope>NUCLEOTIDE SEQUENCE [LARGE SCALE GENOMIC DNA]</scope>
    <source>
        <strain evidence="3 4">AZ0501</strain>
    </source>
</reference>
<dbReference type="GO" id="GO:0009267">
    <property type="term" value="P:cellular response to starvation"/>
    <property type="evidence" value="ECO:0007669"/>
    <property type="project" value="TreeGrafter"/>
</dbReference>
<feature type="compositionally biased region" description="Basic and acidic residues" evidence="1">
    <location>
        <begin position="17"/>
        <end position="27"/>
    </location>
</feature>
<dbReference type="PANTHER" id="PTHR12616">
    <property type="entry name" value="VACUOLAR PROTEIN SORTING VPS41"/>
    <property type="match status" value="1"/>
</dbReference>